<evidence type="ECO:0008006" key="3">
    <source>
        <dbReference type="Google" id="ProtNLM"/>
    </source>
</evidence>
<proteinExistence type="predicted"/>
<dbReference type="Proteomes" id="UP000330807">
    <property type="component" value="Unassembled WGS sequence"/>
</dbReference>
<evidence type="ECO:0000313" key="1">
    <source>
        <dbReference type="EMBL" id="VWL91348.1"/>
    </source>
</evidence>
<dbReference type="AlphaFoldDB" id="A0A5K1ISY0"/>
<accession>A0A5K1ISY0</accession>
<dbReference type="EMBL" id="CABWIH010000029">
    <property type="protein sequence ID" value="VWL91348.1"/>
    <property type="molecule type" value="Genomic_DNA"/>
</dbReference>
<sequence length="325" mass="37029">MRGEYQLTVRTNKVQVKLTIRRNLTIIQGKSATGKTTLLDSLRAYENLGAQSGITVNCAAPCRVIGGINWEAQLSRIDNSIVFVDDTQKFVRSHAFQHAARHSPNYYVIVARDELPQLPYSVDEIYGLKNTNRATTKYPVYTRTYTSTYRIYGDELYDGDQPEEVIVKDSNAGYEFFKVLCAKSGIRCVSAGGKSNIYETALSSPAQKLLVIADGAAFGPEMPYVYSLRRFKEIELFLPESFEWLVLRSGLFNDVETQDMLLHPADFIDCEKFFSWEQFFTKQLRELTRDSYLAYRKEALNPAYLQQHELNTIAESLPKLGITSR</sequence>
<reference evidence="1 2" key="1">
    <citation type="submission" date="2019-10" db="EMBL/GenBank/DDBJ databases">
        <authorList>
            <person name="Wolf R A."/>
        </authorList>
    </citation>
    <scope>NUCLEOTIDE SEQUENCE [LARGE SCALE GENOMIC DNA]</scope>
    <source>
        <strain evidence="1">Collinsella_aerofaciens_AK_138A</strain>
    </source>
</reference>
<name>A0A5K1ISY0_9ACTN</name>
<protein>
    <recommendedName>
        <fullName evidence="3">Translation initiation factor 2</fullName>
    </recommendedName>
</protein>
<evidence type="ECO:0000313" key="2">
    <source>
        <dbReference type="Proteomes" id="UP000330807"/>
    </source>
</evidence>
<dbReference type="RefSeq" id="WP_156063029.1">
    <property type="nucleotide sequence ID" value="NZ_CABWIH010000029.1"/>
</dbReference>
<organism evidence="1 2">
    <name type="scientific">Collinsella aerofaciens</name>
    <dbReference type="NCBI Taxonomy" id="74426"/>
    <lineage>
        <taxon>Bacteria</taxon>
        <taxon>Bacillati</taxon>
        <taxon>Actinomycetota</taxon>
        <taxon>Coriobacteriia</taxon>
        <taxon>Coriobacteriales</taxon>
        <taxon>Coriobacteriaceae</taxon>
        <taxon>Collinsella</taxon>
    </lineage>
</organism>
<gene>
    <name evidence="1" type="ORF">LMKDKBCB_01305</name>
</gene>